<dbReference type="Gene3D" id="3.90.550.10">
    <property type="entry name" value="Spore Coat Polysaccharide Biosynthesis Protein SpsA, Chain A"/>
    <property type="match status" value="1"/>
</dbReference>
<feature type="non-terminal residue" evidence="1">
    <location>
        <position position="1"/>
    </location>
</feature>
<evidence type="ECO:0000313" key="1">
    <source>
        <dbReference type="EMBL" id="SUZ47419.1"/>
    </source>
</evidence>
<accession>A0A381MYV8</accession>
<dbReference type="AlphaFoldDB" id="A0A381MYV8"/>
<dbReference type="InterPro" id="IPR029044">
    <property type="entry name" value="Nucleotide-diphossugar_trans"/>
</dbReference>
<name>A0A381MYV8_9ZZZZ</name>
<organism evidence="1">
    <name type="scientific">marine metagenome</name>
    <dbReference type="NCBI Taxonomy" id="408172"/>
    <lineage>
        <taxon>unclassified sequences</taxon>
        <taxon>metagenomes</taxon>
        <taxon>ecological metagenomes</taxon>
    </lineage>
</organism>
<proteinExistence type="predicted"/>
<reference evidence="1" key="1">
    <citation type="submission" date="2018-05" db="EMBL/GenBank/DDBJ databases">
        <authorList>
            <person name="Lanie J.A."/>
            <person name="Ng W.-L."/>
            <person name="Kazmierczak K.M."/>
            <person name="Andrzejewski T.M."/>
            <person name="Davidsen T.M."/>
            <person name="Wayne K.J."/>
            <person name="Tettelin H."/>
            <person name="Glass J.I."/>
            <person name="Rusch D."/>
            <person name="Podicherti R."/>
            <person name="Tsui H.-C.T."/>
            <person name="Winkler M.E."/>
        </authorList>
    </citation>
    <scope>NUCLEOTIDE SEQUENCE</scope>
</reference>
<gene>
    <name evidence="1" type="ORF">METZ01_LOCUS273</name>
</gene>
<sequence length="99" mass="11310">VVAKIGSKINPVTASHEFIGLARFSKTGAEQLIETYKDVVKNYQGQFQESEDISQLNFTDLIQEMIDRGFIVHYMEIHKGWLEIHNAEHIALAEKSFSE</sequence>
<dbReference type="EMBL" id="UINC01000015">
    <property type="protein sequence ID" value="SUZ47419.1"/>
    <property type="molecule type" value="Genomic_DNA"/>
</dbReference>
<protein>
    <submittedName>
        <fullName evidence="1">Uncharacterized protein</fullName>
    </submittedName>
</protein>